<reference evidence="3 4" key="1">
    <citation type="submission" date="2016-10" db="EMBL/GenBank/DDBJ databases">
        <authorList>
            <person name="de Groot N.N."/>
        </authorList>
    </citation>
    <scope>NUCLEOTIDE SEQUENCE [LARGE SCALE GENOMIC DNA]</scope>
    <source>
        <strain evidence="3 4">ATCC 35958</strain>
    </source>
</reference>
<dbReference type="AlphaFoldDB" id="A0A1H9NQ15"/>
<dbReference type="EMBL" id="FOGD01000007">
    <property type="protein sequence ID" value="SER37992.1"/>
    <property type="molecule type" value="Genomic_DNA"/>
</dbReference>
<dbReference type="RefSeq" id="WP_143059655.1">
    <property type="nucleotide sequence ID" value="NZ_FOGD01000007.1"/>
</dbReference>
<accession>A0A1H9NQ15</accession>
<evidence type="ECO:0000313" key="3">
    <source>
        <dbReference type="EMBL" id="SER37992.1"/>
    </source>
</evidence>
<feature type="region of interest" description="Disordered" evidence="1">
    <location>
        <begin position="208"/>
        <end position="227"/>
    </location>
</feature>
<dbReference type="OrthoDB" id="8918327at2"/>
<evidence type="ECO:0000256" key="1">
    <source>
        <dbReference type="SAM" id="MobiDB-lite"/>
    </source>
</evidence>
<feature type="compositionally biased region" description="Gly residues" evidence="1">
    <location>
        <begin position="214"/>
        <end position="224"/>
    </location>
</feature>
<protein>
    <submittedName>
        <fullName evidence="3">Uncharacterized protein</fullName>
    </submittedName>
</protein>
<gene>
    <name evidence="3" type="ORF">SAMN02982919_02299</name>
</gene>
<dbReference type="Proteomes" id="UP000199766">
    <property type="component" value="Unassembled WGS sequence"/>
</dbReference>
<sequence>MKKKTIIALLSLCALITQVAAEQKSDYSPLIKQGYSNYREAYNPNAKVVYESGDALLTTSHADLSLERVKFFVPPGTKRFTVSFLTYLSSQESKATGRFRDVPTKTASDVQSATMIRNTSNTLERLVAGEELPFYSPGGSGNLGISEPYQFDTFQVNSGGYIYLHILSVPGGMVKTLQTRMVVDEVCYRSWYANAKWDAQGNPDENATHTCAGSTGGGSSGGGNQVTTAEISGKSETVDANGNLVMNFTLKRPASETKSTNRTSFWIAAYVPAGFLPEEAWFFLTQSGWSQLLSTNPYAVAYRKSETPVAEKVFTVSTGLPVAEMRNFNAKLHFGYMGSDGGFKDMGMIWSSN</sequence>
<feature type="signal peptide" evidence="2">
    <location>
        <begin position="1"/>
        <end position="20"/>
    </location>
</feature>
<keyword evidence="4" id="KW-1185">Reference proteome</keyword>
<organism evidence="3 4">
    <name type="scientific">Giesbergeria anulus</name>
    <dbReference type="NCBI Taxonomy" id="180197"/>
    <lineage>
        <taxon>Bacteria</taxon>
        <taxon>Pseudomonadati</taxon>
        <taxon>Pseudomonadota</taxon>
        <taxon>Betaproteobacteria</taxon>
        <taxon>Burkholderiales</taxon>
        <taxon>Comamonadaceae</taxon>
        <taxon>Giesbergeria</taxon>
    </lineage>
</organism>
<proteinExistence type="predicted"/>
<keyword evidence="2" id="KW-0732">Signal</keyword>
<evidence type="ECO:0000313" key="4">
    <source>
        <dbReference type="Proteomes" id="UP000199766"/>
    </source>
</evidence>
<name>A0A1H9NQ15_9BURK</name>
<dbReference type="STRING" id="180197.SAMN02982919_02299"/>
<evidence type="ECO:0000256" key="2">
    <source>
        <dbReference type="SAM" id="SignalP"/>
    </source>
</evidence>
<feature type="chain" id="PRO_5011709406" evidence="2">
    <location>
        <begin position="21"/>
        <end position="353"/>
    </location>
</feature>